<dbReference type="EMBL" id="CM056815">
    <property type="protein sequence ID" value="KAJ8630099.1"/>
    <property type="molecule type" value="Genomic_DNA"/>
</dbReference>
<reference evidence="1 2" key="1">
    <citation type="journal article" date="2022" name="Hortic Res">
        <title>A haplotype resolved chromosomal level avocado genome allows analysis of novel avocado genes.</title>
        <authorList>
            <person name="Nath O."/>
            <person name="Fletcher S.J."/>
            <person name="Hayward A."/>
            <person name="Shaw L.M."/>
            <person name="Masouleh A.K."/>
            <person name="Furtado A."/>
            <person name="Henry R.J."/>
            <person name="Mitter N."/>
        </authorList>
    </citation>
    <scope>NUCLEOTIDE SEQUENCE [LARGE SCALE GENOMIC DNA]</scope>
    <source>
        <strain evidence="2">cv. Hass</strain>
    </source>
</reference>
<keyword evidence="2" id="KW-1185">Reference proteome</keyword>
<accession>A0ACC2L9D6</accession>
<evidence type="ECO:0000313" key="1">
    <source>
        <dbReference type="EMBL" id="KAJ8630099.1"/>
    </source>
</evidence>
<proteinExistence type="predicted"/>
<gene>
    <name evidence="1" type="ORF">MRB53_023422</name>
</gene>
<sequence length="88" mass="9874">MLPATEKTPEVDIEGGEGWSESERRLDFAGEGGREMGVGRAMLGKEREVERRGSGARQRERGDQCPVPWGKRERGKRREEYRAGGSPE</sequence>
<evidence type="ECO:0000313" key="2">
    <source>
        <dbReference type="Proteomes" id="UP001234297"/>
    </source>
</evidence>
<organism evidence="1 2">
    <name type="scientific">Persea americana</name>
    <name type="common">Avocado</name>
    <dbReference type="NCBI Taxonomy" id="3435"/>
    <lineage>
        <taxon>Eukaryota</taxon>
        <taxon>Viridiplantae</taxon>
        <taxon>Streptophyta</taxon>
        <taxon>Embryophyta</taxon>
        <taxon>Tracheophyta</taxon>
        <taxon>Spermatophyta</taxon>
        <taxon>Magnoliopsida</taxon>
        <taxon>Magnoliidae</taxon>
        <taxon>Laurales</taxon>
        <taxon>Lauraceae</taxon>
        <taxon>Persea</taxon>
    </lineage>
</organism>
<protein>
    <submittedName>
        <fullName evidence="1">Uncharacterized protein</fullName>
    </submittedName>
</protein>
<name>A0ACC2L9D6_PERAE</name>
<dbReference type="Proteomes" id="UP001234297">
    <property type="component" value="Chromosome 7"/>
</dbReference>
<comment type="caution">
    <text evidence="1">The sequence shown here is derived from an EMBL/GenBank/DDBJ whole genome shotgun (WGS) entry which is preliminary data.</text>
</comment>